<dbReference type="GO" id="GO:0003676">
    <property type="term" value="F:nucleic acid binding"/>
    <property type="evidence" value="ECO:0007669"/>
    <property type="project" value="InterPro"/>
</dbReference>
<dbReference type="InterPro" id="IPR002156">
    <property type="entry name" value="RNaseH_domain"/>
</dbReference>
<dbReference type="Pfam" id="PF13456">
    <property type="entry name" value="RVT_3"/>
    <property type="match status" value="1"/>
</dbReference>
<dbReference type="Gene3D" id="3.30.70.270">
    <property type="match status" value="1"/>
</dbReference>
<dbReference type="Gene3D" id="3.10.10.10">
    <property type="entry name" value="HIV Type 1 Reverse Transcriptase, subunit A, domain 1"/>
    <property type="match status" value="1"/>
</dbReference>
<feature type="compositionally biased region" description="Basic residues" evidence="1">
    <location>
        <begin position="34"/>
        <end position="44"/>
    </location>
</feature>
<feature type="region of interest" description="Disordered" evidence="1">
    <location>
        <begin position="15"/>
        <end position="66"/>
    </location>
</feature>
<dbReference type="GO" id="GO:0004523">
    <property type="term" value="F:RNA-DNA hybrid ribonuclease activity"/>
    <property type="evidence" value="ECO:0007669"/>
    <property type="project" value="InterPro"/>
</dbReference>
<evidence type="ECO:0000256" key="1">
    <source>
        <dbReference type="SAM" id="MobiDB-lite"/>
    </source>
</evidence>
<feature type="compositionally biased region" description="Basic and acidic residues" evidence="1">
    <location>
        <begin position="16"/>
        <end position="33"/>
    </location>
</feature>
<gene>
    <name evidence="3" type="primary">PH01B001E05.14</name>
</gene>
<dbReference type="PROSITE" id="PS50879">
    <property type="entry name" value="RNASE_H_1"/>
    <property type="match status" value="1"/>
</dbReference>
<dbReference type="InterPro" id="IPR012337">
    <property type="entry name" value="RNaseH-like_sf"/>
</dbReference>
<dbReference type="EMBL" id="FO203447">
    <property type="protein sequence ID" value="CCI55458.1"/>
    <property type="molecule type" value="Genomic_DNA"/>
</dbReference>
<dbReference type="SUPFAM" id="SSF56672">
    <property type="entry name" value="DNA/RNA polymerases"/>
    <property type="match status" value="1"/>
</dbReference>
<name>L0P406_PHYED</name>
<dbReference type="Gene3D" id="3.30.420.10">
    <property type="entry name" value="Ribonuclease H-like superfamily/Ribonuclease H"/>
    <property type="match status" value="1"/>
</dbReference>
<dbReference type="InterPro" id="IPR043502">
    <property type="entry name" value="DNA/RNA_pol_sf"/>
</dbReference>
<feature type="domain" description="RNase H type-1" evidence="2">
    <location>
        <begin position="326"/>
        <end position="409"/>
    </location>
</feature>
<accession>L0P406</accession>
<evidence type="ECO:0000313" key="3">
    <source>
        <dbReference type="EMBL" id="CCI55458.1"/>
    </source>
</evidence>
<protein>
    <submittedName>
        <fullName evidence="3">PH01B001E05.14 protein</fullName>
    </submittedName>
</protein>
<dbReference type="PANTHER" id="PTHR48475:SF1">
    <property type="entry name" value="RNASE H TYPE-1 DOMAIN-CONTAINING PROTEIN"/>
    <property type="match status" value="1"/>
</dbReference>
<dbReference type="Pfam" id="PF17919">
    <property type="entry name" value="RT_RNaseH_2"/>
    <property type="match status" value="1"/>
</dbReference>
<sequence>MADRYLTVAEAIEWNKTIDREDKNPQEANESSKKKDKKAKRSKNKAKDQKPQVNSSKEVLTGDWPIPSTRPDIVRSELDKLLKAGFIREVDHPEWLANPVMVRKSNGIEANPEKIKAIVQMHPPTTKKEVQKLTGCMVALSHFIARLGEKGLPFFKLLRKYEGFEWLEEANATFEDVKWYLTSAHVLVSPKPEETLIIYLTVTPQAVSAVLVVERENVQRQDVNEVLHGPKERYPQVQKLMYALLMSSRKLQRYFQVHKIIVSSEFPLGVVLQNRDAAGRMAKWSSELGEFDLYFVSQMTIKSQILADFIAEWTNPEPVQDPQYDTHDQWMMYFDESLTLSGSWAGVVLESPTRETLKYANQFDFLATNNMAEYEGLLAGIRATKALGIRRLLVRGDSQLVVNQFGKEY</sequence>
<evidence type="ECO:0000259" key="2">
    <source>
        <dbReference type="PROSITE" id="PS50879"/>
    </source>
</evidence>
<proteinExistence type="predicted"/>
<dbReference type="InterPro" id="IPR043128">
    <property type="entry name" value="Rev_trsase/Diguanyl_cyclase"/>
</dbReference>
<dbReference type="InterPro" id="IPR036397">
    <property type="entry name" value="RNaseH_sf"/>
</dbReference>
<organism evidence="3">
    <name type="scientific">Phyllostachys edulis</name>
    <name type="common">Tortoise shell bamboo</name>
    <name type="synonym">Bambusa edulis</name>
    <dbReference type="NCBI Taxonomy" id="38705"/>
    <lineage>
        <taxon>Eukaryota</taxon>
        <taxon>Viridiplantae</taxon>
        <taxon>Streptophyta</taxon>
        <taxon>Embryophyta</taxon>
        <taxon>Tracheophyta</taxon>
        <taxon>Spermatophyta</taxon>
        <taxon>Magnoliopsida</taxon>
        <taxon>Liliopsida</taxon>
        <taxon>Poales</taxon>
        <taxon>Poaceae</taxon>
        <taxon>BOP clade</taxon>
        <taxon>Bambusoideae</taxon>
        <taxon>Arundinarodae</taxon>
        <taxon>Arundinarieae</taxon>
        <taxon>Arundinariinae</taxon>
        <taxon>Phyllostachys</taxon>
    </lineage>
</organism>
<reference evidence="3" key="1">
    <citation type="submission" date="2012-05" db="EMBL/GenBank/DDBJ databases">
        <authorList>
            <person name="Han B."/>
            <person name="Lu Y."/>
            <person name="Feng Q."/>
            <person name="Zhao Q."/>
            <person name="Lu T.T."/>
            <person name="Li Y."/>
            <person name="Liu K.Y."/>
            <person name="Huang X.H."/>
            <person name="Fan D.L."/>
            <person name="Weng Q.J."/>
            <person name="Zhang L."/>
            <person name="Lu Y.Q."/>
            <person name="Guo Y.L."/>
            <person name="Li W.J."/>
            <person name="Zhou C.C."/>
            <person name="Lu H.Y."/>
            <person name="Huang T."/>
            <person name="Zhu C.R."/>
            <person name="Zhao Y."/>
            <person name="Hu T."/>
            <person name="Yao N."/>
        </authorList>
    </citation>
    <scope>NUCLEOTIDE SEQUENCE</scope>
</reference>
<dbReference type="AlphaFoldDB" id="L0P406"/>
<dbReference type="SUPFAM" id="SSF53098">
    <property type="entry name" value="Ribonuclease H-like"/>
    <property type="match status" value="1"/>
</dbReference>
<dbReference type="InterPro" id="IPR041577">
    <property type="entry name" value="RT_RNaseH_2"/>
</dbReference>
<dbReference type="PANTHER" id="PTHR48475">
    <property type="entry name" value="RIBONUCLEASE H"/>
    <property type="match status" value="1"/>
</dbReference>